<dbReference type="InterPro" id="IPR011042">
    <property type="entry name" value="6-blade_b-propeller_TolB-like"/>
</dbReference>
<dbReference type="EMBL" id="BLKZ01000002">
    <property type="protein sequence ID" value="GFG93677.1"/>
    <property type="molecule type" value="Genomic_DNA"/>
</dbReference>
<feature type="region of interest" description="Disordered" evidence="1">
    <location>
        <begin position="106"/>
        <end position="134"/>
    </location>
</feature>
<evidence type="ECO:0000313" key="2">
    <source>
        <dbReference type="EMBL" id="GFG93677.1"/>
    </source>
</evidence>
<protein>
    <recommendedName>
        <fullName evidence="4">Gluconolactonase</fullName>
    </recommendedName>
</protein>
<reference evidence="2 3" key="1">
    <citation type="journal article" date="2019" name="Emerg. Microbes Infect.">
        <title>Comprehensive subspecies identification of 175 nontuberculous mycobacteria species based on 7547 genomic profiles.</title>
        <authorList>
            <person name="Matsumoto Y."/>
            <person name="Kinjo T."/>
            <person name="Motooka D."/>
            <person name="Nabeya D."/>
            <person name="Jung N."/>
            <person name="Uechi K."/>
            <person name="Horii T."/>
            <person name="Iida T."/>
            <person name="Fujita J."/>
            <person name="Nakamura S."/>
        </authorList>
    </citation>
    <scope>NUCLEOTIDE SEQUENCE [LARGE SCALE GENOMIC DNA]</scope>
    <source>
        <strain evidence="2 3">JCM 30725</strain>
    </source>
</reference>
<organism evidence="2 3">
    <name type="scientific">Mycobacterium bourgelatii</name>
    <dbReference type="NCBI Taxonomy" id="1273442"/>
    <lineage>
        <taxon>Bacteria</taxon>
        <taxon>Bacillati</taxon>
        <taxon>Actinomycetota</taxon>
        <taxon>Actinomycetes</taxon>
        <taxon>Mycobacteriales</taxon>
        <taxon>Mycobacteriaceae</taxon>
        <taxon>Mycobacterium</taxon>
    </lineage>
</organism>
<dbReference type="AlphaFoldDB" id="A0A7I9YYS9"/>
<keyword evidence="3" id="KW-1185">Reference proteome</keyword>
<dbReference type="Gene3D" id="2.120.10.30">
    <property type="entry name" value="TolB, C-terminal domain"/>
    <property type="match status" value="1"/>
</dbReference>
<dbReference type="Proteomes" id="UP000465360">
    <property type="component" value="Unassembled WGS sequence"/>
</dbReference>
<proteinExistence type="predicted"/>
<gene>
    <name evidence="2" type="ORF">MBOU_57190</name>
</gene>
<accession>A0A7I9YYS9</accession>
<evidence type="ECO:0000256" key="1">
    <source>
        <dbReference type="SAM" id="MobiDB-lite"/>
    </source>
</evidence>
<dbReference type="RefSeq" id="WP_240355951.1">
    <property type="nucleotide sequence ID" value="NZ_BLKZ01000002.1"/>
</dbReference>
<evidence type="ECO:0000313" key="3">
    <source>
        <dbReference type="Proteomes" id="UP000465360"/>
    </source>
</evidence>
<evidence type="ECO:0008006" key="4">
    <source>
        <dbReference type="Google" id="ProtNLM"/>
    </source>
</evidence>
<dbReference type="SUPFAM" id="SSF63829">
    <property type="entry name" value="Calcium-dependent phosphotriesterase"/>
    <property type="match status" value="1"/>
</dbReference>
<comment type="caution">
    <text evidence="2">The sequence shown here is derived from an EMBL/GenBank/DDBJ whole genome shotgun (WGS) entry which is preliminary data.</text>
</comment>
<sequence>MNAVDIAPWPFCEPFCDGIAYGEGPRWHGGRLWFTDGLAGRVYSADENGLLAVEAEVERASGLGWLGDGTLVVSALFAAKIYRVDVPTAARCTWWSTTPPRKPCYEVNQPGGSCRPGSTCPVRDRPNSKRKTPA</sequence>
<name>A0A7I9YYS9_MYCBU</name>